<name>A0ACC2EEW7_DIPCM</name>
<organism evidence="1 2">
    <name type="scientific">Diphasiastrum complanatum</name>
    <name type="common">Issler's clubmoss</name>
    <name type="synonym">Lycopodium complanatum</name>
    <dbReference type="NCBI Taxonomy" id="34168"/>
    <lineage>
        <taxon>Eukaryota</taxon>
        <taxon>Viridiplantae</taxon>
        <taxon>Streptophyta</taxon>
        <taxon>Embryophyta</taxon>
        <taxon>Tracheophyta</taxon>
        <taxon>Lycopodiopsida</taxon>
        <taxon>Lycopodiales</taxon>
        <taxon>Lycopodiaceae</taxon>
        <taxon>Lycopodioideae</taxon>
        <taxon>Diphasiastrum</taxon>
    </lineage>
</organism>
<comment type="caution">
    <text evidence="1">The sequence shown here is derived from an EMBL/GenBank/DDBJ whole genome shotgun (WGS) entry which is preliminary data.</text>
</comment>
<evidence type="ECO:0000313" key="1">
    <source>
        <dbReference type="EMBL" id="KAJ7564986.1"/>
    </source>
</evidence>
<dbReference type="EMBL" id="CM055093">
    <property type="protein sequence ID" value="KAJ7564986.1"/>
    <property type="molecule type" value="Genomic_DNA"/>
</dbReference>
<dbReference type="Proteomes" id="UP001162992">
    <property type="component" value="Chromosome 2"/>
</dbReference>
<sequence length="111" mass="12120">MKADLMKAKNCSPARVGLCVIWLSSFHHKEIQRGAIKDSFASSIKYSAKIASIKYFAKIASTNPTAAEQYGRSLSLSALHSLHKIDTISRGPGKTASAWPLPLRNGFLDPF</sequence>
<proteinExistence type="predicted"/>
<gene>
    <name evidence="1" type="ORF">O6H91_02G043200</name>
</gene>
<accession>A0ACC2EEW7</accession>
<reference evidence="2" key="1">
    <citation type="journal article" date="2024" name="Proc. Natl. Acad. Sci. U.S.A.">
        <title>Extraordinary preservation of gene collinearity over three hundred million years revealed in homosporous lycophytes.</title>
        <authorList>
            <person name="Li C."/>
            <person name="Wickell D."/>
            <person name="Kuo L.Y."/>
            <person name="Chen X."/>
            <person name="Nie B."/>
            <person name="Liao X."/>
            <person name="Peng D."/>
            <person name="Ji J."/>
            <person name="Jenkins J."/>
            <person name="Williams M."/>
            <person name="Shu S."/>
            <person name="Plott C."/>
            <person name="Barry K."/>
            <person name="Rajasekar S."/>
            <person name="Grimwood J."/>
            <person name="Han X."/>
            <person name="Sun S."/>
            <person name="Hou Z."/>
            <person name="He W."/>
            <person name="Dai G."/>
            <person name="Sun C."/>
            <person name="Schmutz J."/>
            <person name="Leebens-Mack J.H."/>
            <person name="Li F.W."/>
            <person name="Wang L."/>
        </authorList>
    </citation>
    <scope>NUCLEOTIDE SEQUENCE [LARGE SCALE GENOMIC DNA]</scope>
    <source>
        <strain evidence="2">cv. PW_Plant_1</strain>
    </source>
</reference>
<evidence type="ECO:0000313" key="2">
    <source>
        <dbReference type="Proteomes" id="UP001162992"/>
    </source>
</evidence>
<protein>
    <submittedName>
        <fullName evidence="1">Uncharacterized protein</fullName>
    </submittedName>
</protein>
<keyword evidence="2" id="KW-1185">Reference proteome</keyword>